<dbReference type="EMBL" id="GEBQ01002958">
    <property type="protein sequence ID" value="JAT37019.1"/>
    <property type="molecule type" value="Transcribed_RNA"/>
</dbReference>
<reference evidence="2" key="1">
    <citation type="submission" date="2015-11" db="EMBL/GenBank/DDBJ databases">
        <title>De novo transcriptome assembly of four potential Pierce s Disease insect vectors from Arizona vineyards.</title>
        <authorList>
            <person name="Tassone E.E."/>
        </authorList>
    </citation>
    <scope>NUCLEOTIDE SEQUENCE</scope>
</reference>
<protein>
    <submittedName>
        <fullName evidence="2">Uncharacterized protein</fullName>
    </submittedName>
</protein>
<gene>
    <name evidence="2" type="ORF">g.53150</name>
</gene>
<accession>A0A1B6MMC7</accession>
<evidence type="ECO:0000256" key="1">
    <source>
        <dbReference type="SAM" id="SignalP"/>
    </source>
</evidence>
<sequence length="146" mass="16972">KMFIIKLLIVIKVITFVALALSENNSLMRHLVSEALALDKTLFRMLNHLVKYPGNAILNTICQYNSHLRNLTELVKADSDAAQPCLDDFLQTSNPKFLEVEHSDFQLKVWLRWKDDDLANFHALCVQAYNHWADLMFLHHNFTTFI</sequence>
<feature type="signal peptide" evidence="1">
    <location>
        <begin position="1"/>
        <end position="22"/>
    </location>
</feature>
<organism evidence="2">
    <name type="scientific">Graphocephala atropunctata</name>
    <dbReference type="NCBI Taxonomy" id="36148"/>
    <lineage>
        <taxon>Eukaryota</taxon>
        <taxon>Metazoa</taxon>
        <taxon>Ecdysozoa</taxon>
        <taxon>Arthropoda</taxon>
        <taxon>Hexapoda</taxon>
        <taxon>Insecta</taxon>
        <taxon>Pterygota</taxon>
        <taxon>Neoptera</taxon>
        <taxon>Paraneoptera</taxon>
        <taxon>Hemiptera</taxon>
        <taxon>Auchenorrhyncha</taxon>
        <taxon>Membracoidea</taxon>
        <taxon>Cicadellidae</taxon>
        <taxon>Cicadellinae</taxon>
        <taxon>Cicadellini</taxon>
        <taxon>Graphocephala</taxon>
    </lineage>
</organism>
<evidence type="ECO:0000313" key="2">
    <source>
        <dbReference type="EMBL" id="JAT37019.1"/>
    </source>
</evidence>
<feature type="non-terminal residue" evidence="2">
    <location>
        <position position="1"/>
    </location>
</feature>
<name>A0A1B6MMC7_9HEMI</name>
<proteinExistence type="predicted"/>
<dbReference type="AlphaFoldDB" id="A0A1B6MMC7"/>
<feature type="chain" id="PRO_5008588499" evidence="1">
    <location>
        <begin position="23"/>
        <end position="146"/>
    </location>
</feature>
<keyword evidence="1" id="KW-0732">Signal</keyword>